<comment type="caution">
    <text evidence="3">The sequence shown here is derived from an EMBL/GenBank/DDBJ whole genome shotgun (WGS) entry which is preliminary data.</text>
</comment>
<dbReference type="CDD" id="cd00093">
    <property type="entry name" value="HTH_XRE"/>
    <property type="match status" value="1"/>
</dbReference>
<accession>A0A1A9RXQ8</accession>
<organism evidence="3 4">
    <name type="scientific">Eikenella longinqua</name>
    <dbReference type="NCBI Taxonomy" id="1795827"/>
    <lineage>
        <taxon>Bacteria</taxon>
        <taxon>Pseudomonadati</taxon>
        <taxon>Pseudomonadota</taxon>
        <taxon>Betaproteobacteria</taxon>
        <taxon>Neisseriales</taxon>
        <taxon>Neisseriaceae</taxon>
        <taxon>Eikenella</taxon>
    </lineage>
</organism>
<evidence type="ECO:0000313" key="4">
    <source>
        <dbReference type="Proteomes" id="UP000077885"/>
    </source>
</evidence>
<dbReference type="SUPFAM" id="SSF47413">
    <property type="entry name" value="lambda repressor-like DNA-binding domains"/>
    <property type="match status" value="1"/>
</dbReference>
<dbReference type="SMART" id="SM00530">
    <property type="entry name" value="HTH_XRE"/>
    <property type="match status" value="1"/>
</dbReference>
<gene>
    <name evidence="3" type="ORF">A7P95_07365</name>
</gene>
<dbReference type="InterPro" id="IPR050807">
    <property type="entry name" value="TransReg_Diox_bact_type"/>
</dbReference>
<keyword evidence="1" id="KW-0238">DNA-binding</keyword>
<dbReference type="AlphaFoldDB" id="A0A1A9RXQ8"/>
<dbReference type="GO" id="GO:0003700">
    <property type="term" value="F:DNA-binding transcription factor activity"/>
    <property type="evidence" value="ECO:0007669"/>
    <property type="project" value="TreeGrafter"/>
</dbReference>
<name>A0A1A9RXQ8_9NEIS</name>
<dbReference type="Gene3D" id="1.10.260.40">
    <property type="entry name" value="lambda repressor-like DNA-binding domains"/>
    <property type="match status" value="1"/>
</dbReference>
<dbReference type="GO" id="GO:0005829">
    <property type="term" value="C:cytosol"/>
    <property type="evidence" value="ECO:0007669"/>
    <property type="project" value="TreeGrafter"/>
</dbReference>
<evidence type="ECO:0000313" key="3">
    <source>
        <dbReference type="EMBL" id="OAM27049.1"/>
    </source>
</evidence>
<dbReference type="EMBL" id="LXSL01000026">
    <property type="protein sequence ID" value="OAM27049.1"/>
    <property type="molecule type" value="Genomic_DNA"/>
</dbReference>
<dbReference type="InterPro" id="IPR001387">
    <property type="entry name" value="Cro/C1-type_HTH"/>
</dbReference>
<sequence length="90" mass="10162">MDRVAGRIADRLAQDIGGETIVSLRLRKGFTQSELAKAAGVQQSYLSRIEHNQYSLHTDTLSKLAAVLEVSVDEVRNAFNRQWEYLEKKA</sequence>
<dbReference type="Proteomes" id="UP000077885">
    <property type="component" value="Unassembled WGS sequence"/>
</dbReference>
<dbReference type="InterPro" id="IPR010982">
    <property type="entry name" value="Lambda_DNA-bd_dom_sf"/>
</dbReference>
<evidence type="ECO:0000259" key="2">
    <source>
        <dbReference type="PROSITE" id="PS50943"/>
    </source>
</evidence>
<reference evidence="4" key="1">
    <citation type="submission" date="2016-05" db="EMBL/GenBank/DDBJ databases">
        <title>Draft genome of Corynebacterium afermentans subsp. afermentans LCDC 88199T.</title>
        <authorList>
            <person name="Bernier A.-M."/>
            <person name="Bernard K."/>
        </authorList>
    </citation>
    <scope>NUCLEOTIDE SEQUENCE [LARGE SCALE GENOMIC DNA]</scope>
    <source>
        <strain evidence="4">NML02-A-017</strain>
    </source>
</reference>
<dbReference type="Pfam" id="PF01381">
    <property type="entry name" value="HTH_3"/>
    <property type="match status" value="1"/>
</dbReference>
<proteinExistence type="predicted"/>
<feature type="domain" description="HTH cro/C1-type" evidence="2">
    <location>
        <begin position="21"/>
        <end position="75"/>
    </location>
</feature>
<dbReference type="GO" id="GO:0003677">
    <property type="term" value="F:DNA binding"/>
    <property type="evidence" value="ECO:0007669"/>
    <property type="project" value="UniProtKB-KW"/>
</dbReference>
<dbReference type="PROSITE" id="PS50943">
    <property type="entry name" value="HTH_CROC1"/>
    <property type="match status" value="1"/>
</dbReference>
<dbReference type="PANTHER" id="PTHR46797:SF1">
    <property type="entry name" value="METHYLPHOSPHONATE SYNTHASE"/>
    <property type="match status" value="1"/>
</dbReference>
<protein>
    <recommendedName>
        <fullName evidence="2">HTH cro/C1-type domain-containing protein</fullName>
    </recommendedName>
</protein>
<keyword evidence="4" id="KW-1185">Reference proteome</keyword>
<dbReference type="STRING" id="1795827.A7P95_07365"/>
<dbReference type="PANTHER" id="PTHR46797">
    <property type="entry name" value="HTH-TYPE TRANSCRIPTIONAL REGULATOR"/>
    <property type="match status" value="1"/>
</dbReference>
<dbReference type="OrthoDB" id="9156760at2"/>
<evidence type="ECO:0000256" key="1">
    <source>
        <dbReference type="ARBA" id="ARBA00023125"/>
    </source>
</evidence>